<dbReference type="SUPFAM" id="SSF48097">
    <property type="entry name" value="Regulator of G-protein signaling, RGS"/>
    <property type="match status" value="1"/>
</dbReference>
<protein>
    <submittedName>
        <fullName evidence="3">Putative G protein</fullName>
    </submittedName>
</protein>
<evidence type="ECO:0000313" key="3">
    <source>
        <dbReference type="EMBL" id="EGS23734.1"/>
    </source>
</evidence>
<reference evidence="3 4" key="1">
    <citation type="journal article" date="2011" name="Cell">
        <title>Insight into structure and assembly of the nuclear pore complex by utilizing the genome of a eukaryotic thermophile.</title>
        <authorList>
            <person name="Amlacher S."/>
            <person name="Sarges P."/>
            <person name="Flemming D."/>
            <person name="van Noort V."/>
            <person name="Kunze R."/>
            <person name="Devos D.P."/>
            <person name="Arumugam M."/>
            <person name="Bork P."/>
            <person name="Hurt E."/>
        </authorList>
    </citation>
    <scope>NUCLEOTIDE SEQUENCE [LARGE SCALE GENOMIC DNA]</scope>
    <source>
        <strain evidence="4">DSM 1495 / CBS 144.50 / IMI 039719</strain>
    </source>
</reference>
<keyword evidence="4" id="KW-1185">Reference proteome</keyword>
<dbReference type="RefSeq" id="XP_006690976.1">
    <property type="nucleotide sequence ID" value="XM_006690913.1"/>
</dbReference>
<feature type="compositionally biased region" description="Polar residues" evidence="1">
    <location>
        <begin position="209"/>
        <end position="218"/>
    </location>
</feature>
<dbReference type="PROSITE" id="PS50132">
    <property type="entry name" value="RGS"/>
    <property type="match status" value="1"/>
</dbReference>
<name>G0RZV6_CHATD</name>
<organism evidence="4">
    <name type="scientific">Chaetomium thermophilum (strain DSM 1495 / CBS 144.50 / IMI 039719)</name>
    <name type="common">Thermochaetoides thermophila</name>
    <dbReference type="NCBI Taxonomy" id="759272"/>
    <lineage>
        <taxon>Eukaryota</taxon>
        <taxon>Fungi</taxon>
        <taxon>Dikarya</taxon>
        <taxon>Ascomycota</taxon>
        <taxon>Pezizomycotina</taxon>
        <taxon>Sordariomycetes</taxon>
        <taxon>Sordariomycetidae</taxon>
        <taxon>Sordariales</taxon>
        <taxon>Chaetomiaceae</taxon>
        <taxon>Thermochaetoides</taxon>
    </lineage>
</organism>
<feature type="region of interest" description="Disordered" evidence="1">
    <location>
        <begin position="1"/>
        <end position="25"/>
    </location>
</feature>
<evidence type="ECO:0000313" key="4">
    <source>
        <dbReference type="Proteomes" id="UP000008066"/>
    </source>
</evidence>
<feature type="region of interest" description="Disordered" evidence="1">
    <location>
        <begin position="412"/>
        <end position="431"/>
    </location>
</feature>
<dbReference type="SMART" id="SM00315">
    <property type="entry name" value="RGS"/>
    <property type="match status" value="1"/>
</dbReference>
<dbReference type="HOGENOM" id="CLU_030370_0_0_1"/>
<dbReference type="InterPro" id="IPR044926">
    <property type="entry name" value="RGS_subdomain_2"/>
</dbReference>
<dbReference type="GeneID" id="18254474"/>
<dbReference type="OrthoDB" id="10266999at2759"/>
<dbReference type="eggNOG" id="ENOG502RY0F">
    <property type="taxonomic scope" value="Eukaryota"/>
</dbReference>
<dbReference type="KEGG" id="cthr:CTHT_0004360"/>
<dbReference type="AlphaFoldDB" id="G0RZV6"/>
<dbReference type="InterPro" id="IPR016137">
    <property type="entry name" value="RGS"/>
</dbReference>
<dbReference type="Pfam" id="PF00615">
    <property type="entry name" value="RGS"/>
    <property type="match status" value="1"/>
</dbReference>
<feature type="compositionally biased region" description="Low complexity" evidence="1">
    <location>
        <begin position="1"/>
        <end position="21"/>
    </location>
</feature>
<feature type="domain" description="RGS" evidence="2">
    <location>
        <begin position="44"/>
        <end position="154"/>
    </location>
</feature>
<proteinExistence type="predicted"/>
<feature type="compositionally biased region" description="Polar residues" evidence="1">
    <location>
        <begin position="422"/>
        <end position="431"/>
    </location>
</feature>
<dbReference type="OMA" id="LMNAYIR"/>
<dbReference type="Gene3D" id="1.10.167.10">
    <property type="entry name" value="Regulator of G-protein Signalling 4, domain 2"/>
    <property type="match status" value="1"/>
</dbReference>
<accession>G0RZV6</accession>
<dbReference type="CDD" id="cd07440">
    <property type="entry name" value="RGS"/>
    <property type="match status" value="1"/>
</dbReference>
<sequence length="634" mass="67838">MTASRPASLALMPPASATTNPTSPPSLREILTNTAQPPYTLSAFTAFMSQNHCLETLEFTMDTERYRAAYNEMMEAGNDSKEAVEYVTNLWRKLMNAYIRPCAPREVNLPAHIRDRLLSISVTSTAPNPSELDAAARITYELMNDSVLAPFIASVNAAAEAAAATEVQERPARSWFRLAKEPSSSTESGRSPRTSFLPMLNIPRPSDLPKSSASSTSDLAERGGLSDDSGNPPSLRDEPITPPVTPPTTDWAFNVSPGGLHKASLSWKKMGAKLGLNRMGRSKHAQRASVTSAALGLEVMPNSETTVVASLEQSSSSDAVSKTNTTTNENACPEVYTVHALPNKWEEPHPGQRYLYTLAEDALPVPDACNHCCNGGGKVGMAAKSYALYSSRGSAARARRFARPRFRYPASRLKGFRGEPGSTHSDSSSARFSVHTVDSNITNNTTSTTPTLTACLANSPGFPLSPLPNYGTFPSINDPNPSKRQRLPVRLTLHDVSGYLKVGGPPTPSTITAIHHENCSTVTVNADRSSFVSLNMVDADAASPQQPSPEASALMPQADPYGWDAELQKRLAKHHYDHRHPGPVGGDCCSSAVVGGQNCSRTTSGSSGTSGGKKSLLQKVLSLASGRDFRGVLP</sequence>
<evidence type="ECO:0000259" key="2">
    <source>
        <dbReference type="PROSITE" id="PS50132"/>
    </source>
</evidence>
<dbReference type="PANTHER" id="PTHR10845:SF267">
    <property type="entry name" value="REGULATOR OF G PROTEIN SIGNALING DOMAIN PROTEIN (AFU_ORTHOLOGUE AFUA_6G06860)"/>
    <property type="match status" value="1"/>
</dbReference>
<feature type="compositionally biased region" description="Polar residues" evidence="1">
    <location>
        <begin position="182"/>
        <end position="194"/>
    </location>
</feature>
<feature type="region of interest" description="Disordered" evidence="1">
    <location>
        <begin position="175"/>
        <end position="255"/>
    </location>
</feature>
<dbReference type="PANTHER" id="PTHR10845">
    <property type="entry name" value="REGULATOR OF G PROTEIN SIGNALING"/>
    <property type="match status" value="1"/>
</dbReference>
<dbReference type="Proteomes" id="UP000008066">
    <property type="component" value="Unassembled WGS sequence"/>
</dbReference>
<evidence type="ECO:0000256" key="1">
    <source>
        <dbReference type="SAM" id="MobiDB-lite"/>
    </source>
</evidence>
<gene>
    <name evidence="3" type="ORF">CTHT_0004360</name>
</gene>
<dbReference type="EMBL" id="GL988032">
    <property type="protein sequence ID" value="EGS23734.1"/>
    <property type="molecule type" value="Genomic_DNA"/>
</dbReference>
<dbReference type="InterPro" id="IPR036305">
    <property type="entry name" value="RGS_sf"/>
</dbReference>